<gene>
    <name evidence="5" type="ORF">GOARA_082_00710</name>
</gene>
<comment type="caution">
    <text evidence="5">The sequence shown here is derived from an EMBL/GenBank/DDBJ whole genome shotgun (WGS) entry which is preliminary data.</text>
</comment>
<evidence type="ECO:0000256" key="1">
    <source>
        <dbReference type="ARBA" id="ARBA00023015"/>
    </source>
</evidence>
<dbReference type="PROSITE" id="PS01124">
    <property type="entry name" value="HTH_ARAC_FAMILY_2"/>
    <property type="match status" value="1"/>
</dbReference>
<keyword evidence="2" id="KW-0238">DNA-binding</keyword>
<dbReference type="SUPFAM" id="SSF46689">
    <property type="entry name" value="Homeodomain-like"/>
    <property type="match status" value="2"/>
</dbReference>
<proteinExistence type="predicted"/>
<dbReference type="InterPro" id="IPR009057">
    <property type="entry name" value="Homeodomain-like_sf"/>
</dbReference>
<dbReference type="GO" id="GO:0043565">
    <property type="term" value="F:sequence-specific DNA binding"/>
    <property type="evidence" value="ECO:0007669"/>
    <property type="project" value="InterPro"/>
</dbReference>
<dbReference type="AlphaFoldDB" id="G7H757"/>
<dbReference type="PROSITE" id="PS00041">
    <property type="entry name" value="HTH_ARAC_FAMILY_1"/>
    <property type="match status" value="1"/>
</dbReference>
<dbReference type="Pfam" id="PF12833">
    <property type="entry name" value="HTH_18"/>
    <property type="match status" value="1"/>
</dbReference>
<feature type="domain" description="HTH araC/xylS-type" evidence="4">
    <location>
        <begin position="226"/>
        <end position="325"/>
    </location>
</feature>
<keyword evidence="6" id="KW-1185">Reference proteome</keyword>
<evidence type="ECO:0000256" key="3">
    <source>
        <dbReference type="ARBA" id="ARBA00023163"/>
    </source>
</evidence>
<organism evidence="5 6">
    <name type="scientific">Gordonia araii NBRC 100433</name>
    <dbReference type="NCBI Taxonomy" id="1073574"/>
    <lineage>
        <taxon>Bacteria</taxon>
        <taxon>Bacillati</taxon>
        <taxon>Actinomycetota</taxon>
        <taxon>Actinomycetes</taxon>
        <taxon>Mycobacteriales</taxon>
        <taxon>Gordoniaceae</taxon>
        <taxon>Gordonia</taxon>
    </lineage>
</organism>
<dbReference type="GO" id="GO:0003700">
    <property type="term" value="F:DNA-binding transcription factor activity"/>
    <property type="evidence" value="ECO:0007669"/>
    <property type="project" value="InterPro"/>
</dbReference>
<keyword evidence="3" id="KW-0804">Transcription</keyword>
<dbReference type="InterPro" id="IPR032783">
    <property type="entry name" value="AraC_lig"/>
</dbReference>
<dbReference type="InterPro" id="IPR050204">
    <property type="entry name" value="AraC_XylS_family_regulators"/>
</dbReference>
<sequence length="331" mass="35830">MISYAIVSLGILLDMDALGSLLNGPRARDPLVLRMVFASPWALQVDDASPLTVLVVTRGAIAVDYDDNTRSTIAAGEIALFRGTESYLMSDGTHREPIARIDENSDCVDVGDQHSVAEQMCVGVRSWGNCAPEDATATMLIGVYRAGEVSRALLDALPRLTIVPMSDDPLRALMEAEIIREAPGQDAVLNRYLDLLLISSLRRTFDEGNVGGGAAWVRAYRDPEVGRALRLLHNNVARPWTVDSLAKEVGLSRAALARRFTELVGAPPMKHLTSWRLALAADHLAEDNPDTLAIIAQRIGYASPFALSTAFKREFGVSPSQWAAASRAQPA</sequence>
<evidence type="ECO:0000313" key="5">
    <source>
        <dbReference type="EMBL" id="GAB11682.1"/>
    </source>
</evidence>
<dbReference type="InterPro" id="IPR018060">
    <property type="entry name" value="HTH_AraC"/>
</dbReference>
<dbReference type="EMBL" id="BAEE01000082">
    <property type="protein sequence ID" value="GAB11682.1"/>
    <property type="molecule type" value="Genomic_DNA"/>
</dbReference>
<evidence type="ECO:0000313" key="6">
    <source>
        <dbReference type="Proteomes" id="UP000035088"/>
    </source>
</evidence>
<dbReference type="SMART" id="SM00342">
    <property type="entry name" value="HTH_ARAC"/>
    <property type="match status" value="1"/>
</dbReference>
<dbReference type="Proteomes" id="UP000035088">
    <property type="component" value="Unassembled WGS sequence"/>
</dbReference>
<dbReference type="InterPro" id="IPR018062">
    <property type="entry name" value="HTH_AraC-typ_CS"/>
</dbReference>
<dbReference type="STRING" id="1073574.GOARA_082_00710"/>
<accession>G7H757</accession>
<evidence type="ECO:0000256" key="2">
    <source>
        <dbReference type="ARBA" id="ARBA00023125"/>
    </source>
</evidence>
<protein>
    <submittedName>
        <fullName evidence="5">Putative AraC family transcriptional regulator</fullName>
    </submittedName>
</protein>
<dbReference type="PANTHER" id="PTHR46796">
    <property type="entry name" value="HTH-TYPE TRANSCRIPTIONAL ACTIVATOR RHAS-RELATED"/>
    <property type="match status" value="1"/>
</dbReference>
<name>G7H757_9ACTN</name>
<dbReference type="PANTHER" id="PTHR46796:SF13">
    <property type="entry name" value="HTH-TYPE TRANSCRIPTIONAL ACTIVATOR RHAS"/>
    <property type="match status" value="1"/>
</dbReference>
<dbReference type="Pfam" id="PF12852">
    <property type="entry name" value="Cupin_6"/>
    <property type="match status" value="1"/>
</dbReference>
<evidence type="ECO:0000259" key="4">
    <source>
        <dbReference type="PROSITE" id="PS01124"/>
    </source>
</evidence>
<dbReference type="Gene3D" id="1.10.10.60">
    <property type="entry name" value="Homeodomain-like"/>
    <property type="match status" value="2"/>
</dbReference>
<keyword evidence="1" id="KW-0805">Transcription regulation</keyword>
<reference evidence="5 6" key="1">
    <citation type="submission" date="2011-11" db="EMBL/GenBank/DDBJ databases">
        <title>Whole genome shotgun sequence of Gordonia araii NBRC 100433.</title>
        <authorList>
            <person name="Yoshida Y."/>
            <person name="Hosoyama A."/>
            <person name="Tsuchikane K."/>
            <person name="Katsumata H."/>
            <person name="Yamazaki S."/>
            <person name="Fujita N."/>
        </authorList>
    </citation>
    <scope>NUCLEOTIDE SEQUENCE [LARGE SCALE GENOMIC DNA]</scope>
    <source>
        <strain evidence="5 6">NBRC 100433</strain>
    </source>
</reference>